<keyword evidence="1" id="KW-1133">Transmembrane helix</keyword>
<proteinExistence type="predicted"/>
<reference evidence="2" key="1">
    <citation type="submission" date="2019-12" db="EMBL/GenBank/DDBJ databases">
        <title>High-Quality draft genome sequences of three cyanobacteria isolated from the limestone walls of the Old Cathedral of Coimbra.</title>
        <authorList>
            <person name="Tiago I."/>
            <person name="Soares F."/>
            <person name="Portugal A."/>
        </authorList>
    </citation>
    <scope>NUCLEOTIDE SEQUENCE [LARGE SCALE GENOMIC DNA]</scope>
    <source>
        <strain evidence="2">C</strain>
    </source>
</reference>
<comment type="caution">
    <text evidence="2">The sequence shown here is derived from an EMBL/GenBank/DDBJ whole genome shotgun (WGS) entry which is preliminary data.</text>
</comment>
<dbReference type="Proteomes" id="UP000607397">
    <property type="component" value="Unassembled WGS sequence"/>
</dbReference>
<sequence>MVTIYWVCFLVGGAFVALAAISGLDGADFEVELDPDVEWVDRRPSATHRRRKYRWRTLPLVGLLTSFKFWTFGSCFFGLTGVLLSQRQPPLESTQVLTLAIIMGLFLGILAAAVLRALGQRQVDSLLHDDELLGAMGTVEIPFDAQSRGKVRLAVKGATLDMIAFTRDPAPLNVGDRVLVVDLARGGVWVIAETTYTQLQALDEDST</sequence>
<evidence type="ECO:0000313" key="2">
    <source>
        <dbReference type="EMBL" id="NCJ07052.1"/>
    </source>
</evidence>
<gene>
    <name evidence="2" type="ORF">GS597_11140</name>
</gene>
<dbReference type="AlphaFoldDB" id="A0A8K2A084"/>
<keyword evidence="1" id="KW-0812">Transmembrane</keyword>
<dbReference type="Gene3D" id="2.40.50.140">
    <property type="entry name" value="Nucleic acid-binding proteins"/>
    <property type="match status" value="1"/>
</dbReference>
<evidence type="ECO:0000313" key="3">
    <source>
        <dbReference type="Proteomes" id="UP000607397"/>
    </source>
</evidence>
<feature type="transmembrane region" description="Helical" evidence="1">
    <location>
        <begin position="60"/>
        <end position="84"/>
    </location>
</feature>
<dbReference type="EMBL" id="WVIC01000020">
    <property type="protein sequence ID" value="NCJ07052.1"/>
    <property type="molecule type" value="Genomic_DNA"/>
</dbReference>
<accession>A0A8K2A084</accession>
<keyword evidence="3" id="KW-1185">Reference proteome</keyword>
<name>A0A8K2A084_9CYAN</name>
<feature type="transmembrane region" description="Helical" evidence="1">
    <location>
        <begin position="96"/>
        <end position="118"/>
    </location>
</feature>
<organism evidence="2 3">
    <name type="scientific">Petrachloros mirabilis ULC683</name>
    <dbReference type="NCBI Taxonomy" id="2781853"/>
    <lineage>
        <taxon>Bacteria</taxon>
        <taxon>Bacillati</taxon>
        <taxon>Cyanobacteriota</taxon>
        <taxon>Cyanophyceae</taxon>
        <taxon>Synechococcales</taxon>
        <taxon>Petrachlorosaceae</taxon>
        <taxon>Petrachloros</taxon>
        <taxon>Petrachloros mirabilis</taxon>
    </lineage>
</organism>
<dbReference type="RefSeq" id="WP_161825531.1">
    <property type="nucleotide sequence ID" value="NZ_WVIC01000020.1"/>
</dbReference>
<protein>
    <submittedName>
        <fullName evidence="2">NfeD-like protein</fullName>
    </submittedName>
</protein>
<evidence type="ECO:0000256" key="1">
    <source>
        <dbReference type="SAM" id="Phobius"/>
    </source>
</evidence>
<keyword evidence="1" id="KW-0472">Membrane</keyword>
<dbReference type="InterPro" id="IPR012340">
    <property type="entry name" value="NA-bd_OB-fold"/>
</dbReference>